<accession>A0A9D4GB12</accession>
<comment type="caution">
    <text evidence="1">The sequence shown here is derived from an EMBL/GenBank/DDBJ whole genome shotgun (WGS) entry which is preliminary data.</text>
</comment>
<dbReference type="AlphaFoldDB" id="A0A9D4GB12"/>
<evidence type="ECO:0000313" key="1">
    <source>
        <dbReference type="EMBL" id="KAH3813537.1"/>
    </source>
</evidence>
<evidence type="ECO:0000313" key="2">
    <source>
        <dbReference type="Proteomes" id="UP000828390"/>
    </source>
</evidence>
<proteinExistence type="predicted"/>
<protein>
    <submittedName>
        <fullName evidence="1">Uncharacterized protein</fullName>
    </submittedName>
</protein>
<organism evidence="1 2">
    <name type="scientific">Dreissena polymorpha</name>
    <name type="common">Zebra mussel</name>
    <name type="synonym">Mytilus polymorpha</name>
    <dbReference type="NCBI Taxonomy" id="45954"/>
    <lineage>
        <taxon>Eukaryota</taxon>
        <taxon>Metazoa</taxon>
        <taxon>Spiralia</taxon>
        <taxon>Lophotrochozoa</taxon>
        <taxon>Mollusca</taxon>
        <taxon>Bivalvia</taxon>
        <taxon>Autobranchia</taxon>
        <taxon>Heteroconchia</taxon>
        <taxon>Euheterodonta</taxon>
        <taxon>Imparidentia</taxon>
        <taxon>Neoheterodontei</taxon>
        <taxon>Myida</taxon>
        <taxon>Dreissenoidea</taxon>
        <taxon>Dreissenidae</taxon>
        <taxon>Dreissena</taxon>
    </lineage>
</organism>
<dbReference type="Proteomes" id="UP000828390">
    <property type="component" value="Unassembled WGS sequence"/>
</dbReference>
<gene>
    <name evidence="1" type="ORF">DPMN_141998</name>
</gene>
<keyword evidence="2" id="KW-1185">Reference proteome</keyword>
<sequence length="201" mass="23877">MVNCTYTGSDGDYNCRDKQCCYESDDASIDDEYYFNSQQLDVFTDSDHDDSNVHVYRDDLGYDVGDHDDSNIHVYRDDLGYDDGSYFDYDLYSDYDYSSEGDSYNDSRELVFSLLLVWRRFRETQLLYRANKIIGQSQTQIILKKQDTILFSQKIQPMKTSLVSRSFSSGQRQIYQRQHYDSDYSLDEEEYEKLFEDDSDW</sequence>
<name>A0A9D4GB12_DREPO</name>
<reference evidence="1" key="1">
    <citation type="journal article" date="2019" name="bioRxiv">
        <title>The Genome of the Zebra Mussel, Dreissena polymorpha: A Resource for Invasive Species Research.</title>
        <authorList>
            <person name="McCartney M.A."/>
            <person name="Auch B."/>
            <person name="Kono T."/>
            <person name="Mallez S."/>
            <person name="Zhang Y."/>
            <person name="Obille A."/>
            <person name="Becker A."/>
            <person name="Abrahante J.E."/>
            <person name="Garbe J."/>
            <person name="Badalamenti J.P."/>
            <person name="Herman A."/>
            <person name="Mangelson H."/>
            <person name="Liachko I."/>
            <person name="Sullivan S."/>
            <person name="Sone E.D."/>
            <person name="Koren S."/>
            <person name="Silverstein K.A.T."/>
            <person name="Beckman K.B."/>
            <person name="Gohl D.M."/>
        </authorList>
    </citation>
    <scope>NUCLEOTIDE SEQUENCE</scope>
    <source>
        <strain evidence="1">Duluth1</strain>
        <tissue evidence="1">Whole animal</tissue>
    </source>
</reference>
<dbReference type="EMBL" id="JAIWYP010000006">
    <property type="protein sequence ID" value="KAH3813537.1"/>
    <property type="molecule type" value="Genomic_DNA"/>
</dbReference>
<reference evidence="1" key="2">
    <citation type="submission" date="2020-11" db="EMBL/GenBank/DDBJ databases">
        <authorList>
            <person name="McCartney M.A."/>
            <person name="Auch B."/>
            <person name="Kono T."/>
            <person name="Mallez S."/>
            <person name="Becker A."/>
            <person name="Gohl D.M."/>
            <person name="Silverstein K.A.T."/>
            <person name="Koren S."/>
            <person name="Bechman K.B."/>
            <person name="Herman A."/>
            <person name="Abrahante J.E."/>
            <person name="Garbe J."/>
        </authorList>
    </citation>
    <scope>NUCLEOTIDE SEQUENCE</scope>
    <source>
        <strain evidence="1">Duluth1</strain>
        <tissue evidence="1">Whole animal</tissue>
    </source>
</reference>